<keyword evidence="2" id="KW-0540">Nuclease</keyword>
<reference evidence="8" key="1">
    <citation type="journal article" date="2021" name="PeerJ">
        <title>Extensive microbial diversity within the chicken gut microbiome revealed by metagenomics and culture.</title>
        <authorList>
            <person name="Gilroy R."/>
            <person name="Ravi A."/>
            <person name="Getino M."/>
            <person name="Pursley I."/>
            <person name="Horton D.L."/>
            <person name="Alikhan N.F."/>
            <person name="Baker D."/>
            <person name="Gharbi K."/>
            <person name="Hall N."/>
            <person name="Watson M."/>
            <person name="Adriaenssens E.M."/>
            <person name="Foster-Nyarko E."/>
            <person name="Jarju S."/>
            <person name="Secka A."/>
            <person name="Antonio M."/>
            <person name="Oren A."/>
            <person name="Chaudhuri R.R."/>
            <person name="La Ragione R."/>
            <person name="Hildebrand F."/>
            <person name="Pallen M.J."/>
        </authorList>
    </citation>
    <scope>NUCLEOTIDE SEQUENCE</scope>
    <source>
        <strain evidence="8">CHK199-9574</strain>
    </source>
</reference>
<evidence type="ECO:0000256" key="3">
    <source>
        <dbReference type="ARBA" id="ARBA00022759"/>
    </source>
</evidence>
<comment type="caution">
    <text evidence="8">The sequence shown here is derived from an EMBL/GenBank/DDBJ whole genome shotgun (WGS) entry which is preliminary data.</text>
</comment>
<comment type="similarity">
    <text evidence="5">Belongs to the YicC/YloC family.</text>
</comment>
<feature type="domain" description="Endoribonuclease YicC-like N-terminal" evidence="6">
    <location>
        <begin position="1"/>
        <end position="156"/>
    </location>
</feature>
<name>A0A9D2CFD6_9FIRM</name>
<evidence type="ECO:0000313" key="9">
    <source>
        <dbReference type="Proteomes" id="UP000824135"/>
    </source>
</evidence>
<dbReference type="EMBL" id="DXCO01000040">
    <property type="protein sequence ID" value="HIY78733.1"/>
    <property type="molecule type" value="Genomic_DNA"/>
</dbReference>
<keyword evidence="4" id="KW-0378">Hydrolase</keyword>
<gene>
    <name evidence="8" type="ORF">H9728_06775</name>
</gene>
<dbReference type="InterPro" id="IPR013551">
    <property type="entry name" value="YicC-like_C"/>
</dbReference>
<evidence type="ECO:0000259" key="6">
    <source>
        <dbReference type="Pfam" id="PF03755"/>
    </source>
</evidence>
<evidence type="ECO:0000256" key="5">
    <source>
        <dbReference type="ARBA" id="ARBA00035648"/>
    </source>
</evidence>
<dbReference type="Proteomes" id="UP000824135">
    <property type="component" value="Unassembled WGS sequence"/>
</dbReference>
<dbReference type="Pfam" id="PF03755">
    <property type="entry name" value="YicC-like_N"/>
    <property type="match status" value="1"/>
</dbReference>
<accession>A0A9D2CFD6</accession>
<dbReference type="Pfam" id="PF08340">
    <property type="entry name" value="YicC-like_C"/>
    <property type="match status" value="1"/>
</dbReference>
<dbReference type="GO" id="GO:0004521">
    <property type="term" value="F:RNA endonuclease activity"/>
    <property type="evidence" value="ECO:0007669"/>
    <property type="project" value="InterPro"/>
</dbReference>
<dbReference type="PANTHER" id="PTHR30636:SF3">
    <property type="entry name" value="UPF0701 PROTEIN YICC"/>
    <property type="match status" value="1"/>
</dbReference>
<dbReference type="GO" id="GO:0016787">
    <property type="term" value="F:hydrolase activity"/>
    <property type="evidence" value="ECO:0007669"/>
    <property type="project" value="UniProtKB-KW"/>
</dbReference>
<dbReference type="InterPro" id="IPR013527">
    <property type="entry name" value="YicC-like_N"/>
</dbReference>
<dbReference type="InterPro" id="IPR005229">
    <property type="entry name" value="YicC/YloC-like"/>
</dbReference>
<comment type="cofactor">
    <cofactor evidence="1">
        <name>a divalent metal cation</name>
        <dbReference type="ChEBI" id="CHEBI:60240"/>
    </cofactor>
</comment>
<protein>
    <submittedName>
        <fullName evidence="8">YicC family protein</fullName>
    </submittedName>
</protein>
<evidence type="ECO:0000256" key="4">
    <source>
        <dbReference type="ARBA" id="ARBA00022801"/>
    </source>
</evidence>
<reference evidence="8" key="2">
    <citation type="submission" date="2021-04" db="EMBL/GenBank/DDBJ databases">
        <authorList>
            <person name="Gilroy R."/>
        </authorList>
    </citation>
    <scope>NUCLEOTIDE SEQUENCE</scope>
    <source>
        <strain evidence="8">CHK199-9574</strain>
    </source>
</reference>
<evidence type="ECO:0000256" key="2">
    <source>
        <dbReference type="ARBA" id="ARBA00022722"/>
    </source>
</evidence>
<dbReference type="AlphaFoldDB" id="A0A9D2CFD6"/>
<feature type="domain" description="Endoribonuclease YicC-like C-terminal" evidence="7">
    <location>
        <begin position="173"/>
        <end position="291"/>
    </location>
</feature>
<dbReference type="NCBIfam" id="TIGR00255">
    <property type="entry name" value="YicC/YloC family endoribonuclease"/>
    <property type="match status" value="1"/>
</dbReference>
<dbReference type="PANTHER" id="PTHR30636">
    <property type="entry name" value="UPF0701 PROTEIN YICC"/>
    <property type="match status" value="1"/>
</dbReference>
<sequence length="291" mass="33060">MYSMTGYGKGEYREGGIELTAEIKTVNNRYLDIAVKSPKVFNAYEEVIRAEVRKKLSRGHADIFINFVDKREKPKNLYVDSPAAQGWYDAARRLKEMFPGLSDDFTLTALIKCPDVVRQEEVQGADEELVGALKSALATALDNLNAMRLKEGTKLSEDMLSRMDEIERLVSKIRTRAPLVAAEYRKRAEERMKEILEGVDYDEARLLTEVAVFADKSNIDEELTRLGSHILQFRAICKEERVGRKLDFLVQEFNREANTVCSKSNDLAVTDAALALKSEIEKVREQVQNVE</sequence>
<evidence type="ECO:0000313" key="8">
    <source>
        <dbReference type="EMBL" id="HIY78733.1"/>
    </source>
</evidence>
<proteinExistence type="inferred from homology"/>
<evidence type="ECO:0000256" key="1">
    <source>
        <dbReference type="ARBA" id="ARBA00001968"/>
    </source>
</evidence>
<evidence type="ECO:0000259" key="7">
    <source>
        <dbReference type="Pfam" id="PF08340"/>
    </source>
</evidence>
<keyword evidence="3" id="KW-0255">Endonuclease</keyword>
<organism evidence="8 9">
    <name type="scientific">Candidatus Borkfalkia excrementavium</name>
    <dbReference type="NCBI Taxonomy" id="2838505"/>
    <lineage>
        <taxon>Bacteria</taxon>
        <taxon>Bacillati</taxon>
        <taxon>Bacillota</taxon>
        <taxon>Clostridia</taxon>
        <taxon>Christensenellales</taxon>
        <taxon>Christensenellaceae</taxon>
        <taxon>Candidatus Borkfalkia</taxon>
    </lineage>
</organism>